<feature type="domain" description="Peptidoglycan recognition protein family" evidence="11">
    <location>
        <begin position="37"/>
        <end position="179"/>
    </location>
</feature>
<dbReference type="SMART" id="SM00644">
    <property type="entry name" value="Ami_2"/>
    <property type="match status" value="1"/>
</dbReference>
<feature type="disulfide bond" evidence="8">
    <location>
        <begin position="74"/>
        <end position="80"/>
    </location>
</feature>
<dbReference type="PANTHER" id="PTHR11022">
    <property type="entry name" value="PEPTIDOGLYCAN RECOGNITION PROTEIN"/>
    <property type="match status" value="1"/>
</dbReference>
<feature type="domain" description="N-acetylmuramoyl-L-alanine amidase" evidence="10">
    <location>
        <begin position="48"/>
        <end position="185"/>
    </location>
</feature>
<feature type="chain" id="PRO_5044824930" description="Peptidoglycan-recognition protein" evidence="9">
    <location>
        <begin position="20"/>
        <end position="207"/>
    </location>
</feature>
<evidence type="ECO:0000256" key="2">
    <source>
        <dbReference type="ARBA" id="ARBA00011245"/>
    </source>
</evidence>
<evidence type="ECO:0000259" key="11">
    <source>
        <dbReference type="SMART" id="SM00701"/>
    </source>
</evidence>
<evidence type="ECO:0000256" key="8">
    <source>
        <dbReference type="PIRSR" id="PIRSR037945-1"/>
    </source>
</evidence>
<gene>
    <name evidence="12" type="ORF">ABMA28_008778</name>
</gene>
<dbReference type="GO" id="GO:0045087">
    <property type="term" value="P:innate immune response"/>
    <property type="evidence" value="ECO:0007669"/>
    <property type="project" value="UniProtKB-KW"/>
</dbReference>
<evidence type="ECO:0000313" key="13">
    <source>
        <dbReference type="Proteomes" id="UP001549921"/>
    </source>
</evidence>
<evidence type="ECO:0000259" key="10">
    <source>
        <dbReference type="SMART" id="SM00644"/>
    </source>
</evidence>
<dbReference type="InterPro" id="IPR006619">
    <property type="entry name" value="PGRP_domain_met/bac"/>
</dbReference>
<dbReference type="CDD" id="cd06583">
    <property type="entry name" value="PGRP"/>
    <property type="match status" value="1"/>
</dbReference>
<name>A0ABD0SEL5_LOXSC</name>
<comment type="similarity">
    <text evidence="1 7">Belongs to the N-acetylmuramoyl-L-alanine amidase 2 family.</text>
</comment>
<evidence type="ECO:0000256" key="9">
    <source>
        <dbReference type="SAM" id="SignalP"/>
    </source>
</evidence>
<dbReference type="Proteomes" id="UP001549921">
    <property type="component" value="Unassembled WGS sequence"/>
</dbReference>
<dbReference type="InterPro" id="IPR036505">
    <property type="entry name" value="Amidase/PGRP_sf"/>
</dbReference>
<accession>A0ABD0SEL5</accession>
<dbReference type="AlphaFoldDB" id="A0ABD0SEL5"/>
<keyword evidence="4 9" id="KW-0732">Signal</keyword>
<evidence type="ECO:0000256" key="5">
    <source>
        <dbReference type="ARBA" id="ARBA00022859"/>
    </source>
</evidence>
<keyword evidence="6" id="KW-1015">Disulfide bond</keyword>
<dbReference type="Pfam" id="PF01510">
    <property type="entry name" value="Amidase_2"/>
    <property type="match status" value="1"/>
</dbReference>
<comment type="subunit">
    <text evidence="2">Monomer.</text>
</comment>
<dbReference type="EMBL" id="JBEDNZ010000022">
    <property type="protein sequence ID" value="KAL0818290.1"/>
    <property type="molecule type" value="Genomic_DNA"/>
</dbReference>
<dbReference type="InterPro" id="IPR015510">
    <property type="entry name" value="PGRP"/>
</dbReference>
<dbReference type="SMART" id="SM00701">
    <property type="entry name" value="PGRP"/>
    <property type="match status" value="1"/>
</dbReference>
<protein>
    <recommendedName>
        <fullName evidence="7">Peptidoglycan-recognition protein</fullName>
    </recommendedName>
</protein>
<evidence type="ECO:0000313" key="12">
    <source>
        <dbReference type="EMBL" id="KAL0818290.1"/>
    </source>
</evidence>
<organism evidence="12 13">
    <name type="scientific">Loxostege sticticalis</name>
    <name type="common">Beet webworm moth</name>
    <dbReference type="NCBI Taxonomy" id="481309"/>
    <lineage>
        <taxon>Eukaryota</taxon>
        <taxon>Metazoa</taxon>
        <taxon>Ecdysozoa</taxon>
        <taxon>Arthropoda</taxon>
        <taxon>Hexapoda</taxon>
        <taxon>Insecta</taxon>
        <taxon>Pterygota</taxon>
        <taxon>Neoptera</taxon>
        <taxon>Endopterygota</taxon>
        <taxon>Lepidoptera</taxon>
        <taxon>Glossata</taxon>
        <taxon>Ditrysia</taxon>
        <taxon>Pyraloidea</taxon>
        <taxon>Crambidae</taxon>
        <taxon>Pyraustinae</taxon>
        <taxon>Loxostege</taxon>
    </lineage>
</organism>
<proteinExistence type="inferred from homology"/>
<keyword evidence="3 7" id="KW-0399">Innate immunity</keyword>
<dbReference type="PIRSF" id="PIRSF037945">
    <property type="entry name" value="PGRPs"/>
    <property type="match status" value="1"/>
</dbReference>
<dbReference type="FunFam" id="3.40.80.10:FF:000001">
    <property type="entry name" value="Peptidoglycan recognition protein 1"/>
    <property type="match status" value="1"/>
</dbReference>
<dbReference type="InterPro" id="IPR002502">
    <property type="entry name" value="Amidase_domain"/>
</dbReference>
<dbReference type="Gene3D" id="3.40.80.10">
    <property type="entry name" value="Peptidoglycan recognition protein-like"/>
    <property type="match status" value="1"/>
</dbReference>
<keyword evidence="5 7" id="KW-0391">Immunity</keyword>
<dbReference type="InterPro" id="IPR017331">
    <property type="entry name" value="Peptidoglycan_recognition"/>
</dbReference>
<dbReference type="SUPFAM" id="SSF55846">
    <property type="entry name" value="N-acetylmuramoyl-L-alanine amidase-like"/>
    <property type="match status" value="1"/>
</dbReference>
<evidence type="ECO:0000256" key="6">
    <source>
        <dbReference type="ARBA" id="ARBA00023157"/>
    </source>
</evidence>
<reference evidence="12 13" key="1">
    <citation type="submission" date="2024-06" db="EMBL/GenBank/DDBJ databases">
        <title>A chromosome-level genome assembly of beet webworm, Loxostege sticticalis.</title>
        <authorList>
            <person name="Zhang Y."/>
        </authorList>
    </citation>
    <scope>NUCLEOTIDE SEQUENCE [LARGE SCALE GENOMIC DNA]</scope>
    <source>
        <strain evidence="12">AQ028</strain>
        <tissue evidence="12">Male pupae</tissue>
    </source>
</reference>
<evidence type="ECO:0000256" key="7">
    <source>
        <dbReference type="PIRNR" id="PIRNR037945"/>
    </source>
</evidence>
<evidence type="ECO:0000256" key="3">
    <source>
        <dbReference type="ARBA" id="ARBA00022588"/>
    </source>
</evidence>
<sequence>MISYILSIIVVFVSSVVNGFPDRFIKEKQEQENHYPYKLYKREEWGALPAVGVVPLNTPVPYVVIHHTYIPAACNTTEMCKNSMKSMQNYHNSLGWGDIGYNFCIGSEAGVYEGRGWENKGIHAGRANGVSVGICLIGDWRTELPPQSQLEATKALIKTGIKEGYIRPDYKLVGHKQVMATECPGGALYQHISTWDHFVPEFVEMKH</sequence>
<evidence type="ECO:0000256" key="1">
    <source>
        <dbReference type="ARBA" id="ARBA00007553"/>
    </source>
</evidence>
<feature type="signal peptide" evidence="9">
    <location>
        <begin position="1"/>
        <end position="19"/>
    </location>
</feature>
<evidence type="ECO:0000256" key="4">
    <source>
        <dbReference type="ARBA" id="ARBA00022729"/>
    </source>
</evidence>
<comment type="caution">
    <text evidence="12">The sequence shown here is derived from an EMBL/GenBank/DDBJ whole genome shotgun (WGS) entry which is preliminary data.</text>
</comment>
<dbReference type="PANTHER" id="PTHR11022:SF77">
    <property type="entry name" value="PEPTIDOGLYCAN-RECOGNITION PROTEIN LB"/>
    <property type="match status" value="1"/>
</dbReference>